<feature type="transmembrane region" description="Helical" evidence="1">
    <location>
        <begin position="232"/>
        <end position="257"/>
    </location>
</feature>
<keyword evidence="1" id="KW-0472">Membrane</keyword>
<evidence type="ECO:0000313" key="3">
    <source>
        <dbReference type="Proteomes" id="UP000185839"/>
    </source>
</evidence>
<dbReference type="EMBL" id="FTOI01000010">
    <property type="protein sequence ID" value="SIS89944.1"/>
    <property type="molecule type" value="Genomic_DNA"/>
</dbReference>
<proteinExistence type="predicted"/>
<dbReference type="STRING" id="713588.SAMN05421789_11066"/>
<protein>
    <recommendedName>
        <fullName evidence="4">TrbL/VirB6 plasmid conjugal transfer protein</fullName>
    </recommendedName>
</protein>
<feature type="transmembrane region" description="Helical" evidence="1">
    <location>
        <begin position="118"/>
        <end position="142"/>
    </location>
</feature>
<feature type="transmembrane region" description="Helical" evidence="1">
    <location>
        <begin position="54"/>
        <end position="74"/>
    </location>
</feature>
<sequence>MDYSWLTELNQVISQTKVFSFTIIGAKSLAMTLLLFKVIGNFLQTGENPEAPKIGGIISIIGYGLIIVGSDWVVNAIESMFSSVDVSVAAQHPIKDDALKRYLLELDKIADQYSGLDYIGFYLSLIPLYLTAGLMTFTKMFLDILDMAVVGMYLIQRVFLIQLFKVIFPFAIALSTTKGFEDMLSRWIKIYIGLFVLGIGYMGIMKFSDIIYDFVQSKANVQMSDIGYDTDLGVIFAYTVGALLISFMVKLGLFAIVTKEIRGYFS</sequence>
<dbReference type="Proteomes" id="UP000185839">
    <property type="component" value="Unassembled WGS sequence"/>
</dbReference>
<evidence type="ECO:0000313" key="2">
    <source>
        <dbReference type="EMBL" id="SIS89944.1"/>
    </source>
</evidence>
<keyword evidence="3" id="KW-1185">Reference proteome</keyword>
<organism evidence="2 3">
    <name type="scientific">Kaistella chaponensis</name>
    <dbReference type="NCBI Taxonomy" id="713588"/>
    <lineage>
        <taxon>Bacteria</taxon>
        <taxon>Pseudomonadati</taxon>
        <taxon>Bacteroidota</taxon>
        <taxon>Flavobacteriia</taxon>
        <taxon>Flavobacteriales</taxon>
        <taxon>Weeksellaceae</taxon>
        <taxon>Chryseobacterium group</taxon>
        <taxon>Kaistella</taxon>
    </lineage>
</organism>
<dbReference type="AlphaFoldDB" id="A0A1N7MUX0"/>
<feature type="transmembrane region" description="Helical" evidence="1">
    <location>
        <begin position="154"/>
        <end position="176"/>
    </location>
</feature>
<keyword evidence="1" id="KW-1133">Transmembrane helix</keyword>
<accession>A0A1N7MUX0</accession>
<name>A0A1N7MUX0_9FLAO</name>
<feature type="transmembrane region" description="Helical" evidence="1">
    <location>
        <begin position="188"/>
        <end position="212"/>
    </location>
</feature>
<keyword evidence="1" id="KW-0812">Transmembrane</keyword>
<reference evidence="3" key="1">
    <citation type="submission" date="2017-01" db="EMBL/GenBank/DDBJ databases">
        <authorList>
            <person name="Varghese N."/>
            <person name="Submissions S."/>
        </authorList>
    </citation>
    <scope>NUCLEOTIDE SEQUENCE [LARGE SCALE GENOMIC DNA]</scope>
    <source>
        <strain evidence="3">DSM 23145</strain>
    </source>
</reference>
<dbReference type="OrthoDB" id="1242258at2"/>
<evidence type="ECO:0008006" key="4">
    <source>
        <dbReference type="Google" id="ProtNLM"/>
    </source>
</evidence>
<gene>
    <name evidence="2" type="ORF">SAMN05421789_11066</name>
</gene>
<evidence type="ECO:0000256" key="1">
    <source>
        <dbReference type="SAM" id="Phobius"/>
    </source>
</evidence>
<dbReference type="RefSeq" id="WP_076387521.1">
    <property type="nucleotide sequence ID" value="NZ_FTOI01000010.1"/>
</dbReference>
<feature type="transmembrane region" description="Helical" evidence="1">
    <location>
        <begin position="21"/>
        <end position="42"/>
    </location>
</feature>